<gene>
    <name evidence="2" type="ORF">GordTnk2_31</name>
</gene>
<keyword evidence="1" id="KW-0812">Transmembrane</keyword>
<dbReference type="RefSeq" id="YP_009223939.1">
    <property type="nucleotide sequence ID" value="NC_029074.1"/>
</dbReference>
<dbReference type="GeneID" id="26795078"/>
<sequence>MVPFPALDNQWLMVGFFFLVLLLPYLLGEKTAKVPIIGWAARKFQAALRKNQTTRGTPLTVDDLHNFVGEAVDERVGKIKEEVEVLADYIAYDATWHRRFDIQAGEKGWVPDPPKHMTLTEWLDQEGRSLPM</sequence>
<reference evidence="2 3" key="1">
    <citation type="journal article" date="2015" name="Sci. Rep.">
        <title>Bacteriophages of wastewater foaming-associated filamentous Gordonia reduce host levels in raw activated sludge.</title>
        <authorList>
            <person name="Liu M."/>
            <person name="Gill J.J."/>
            <person name="Young R."/>
            <person name="Summer E.J."/>
        </authorList>
    </citation>
    <scope>NUCLEOTIDE SEQUENCE [LARGE SCALE GENOMIC DNA]</scope>
</reference>
<feature type="transmembrane region" description="Helical" evidence="1">
    <location>
        <begin position="12"/>
        <end position="28"/>
    </location>
</feature>
<proteinExistence type="predicted"/>
<evidence type="ECO:0000313" key="2">
    <source>
        <dbReference type="EMBL" id="AKC02771.1"/>
    </source>
</evidence>
<organism evidence="2 3">
    <name type="scientific">Gordonia phage GordTnk2</name>
    <dbReference type="NCBI Taxonomy" id="1622192"/>
    <lineage>
        <taxon>Viruses</taxon>
        <taxon>Duplodnaviria</taxon>
        <taxon>Heunggongvirae</taxon>
        <taxon>Uroviricota</taxon>
        <taxon>Caudoviricetes</taxon>
        <taxon>Gordtnkvirus</taxon>
        <taxon>Gordtnkvirus gordtnk2</taxon>
    </lineage>
</organism>
<evidence type="ECO:0000313" key="3">
    <source>
        <dbReference type="Proteomes" id="UP000033020"/>
    </source>
</evidence>
<name>A0A0E3T5Q6_9CAUD</name>
<keyword evidence="1" id="KW-1133">Transmembrane helix</keyword>
<accession>A0A0E3T5Q6</accession>
<dbReference type="Proteomes" id="UP000033020">
    <property type="component" value="Segment"/>
</dbReference>
<protein>
    <submittedName>
        <fullName evidence="2">Holin</fullName>
    </submittedName>
</protein>
<keyword evidence="1" id="KW-0472">Membrane</keyword>
<evidence type="ECO:0000256" key="1">
    <source>
        <dbReference type="SAM" id="Phobius"/>
    </source>
</evidence>
<dbReference type="EMBL" id="KP790008">
    <property type="protein sequence ID" value="AKC02771.1"/>
    <property type="molecule type" value="Genomic_DNA"/>
</dbReference>
<dbReference type="KEGG" id="vg:26795078"/>
<keyword evidence="3" id="KW-1185">Reference proteome</keyword>